<dbReference type="EMBL" id="MCIF01000003">
    <property type="protein sequence ID" value="RAQ93856.1"/>
    <property type="molecule type" value="Genomic_DNA"/>
</dbReference>
<keyword evidence="2" id="KW-1185">Reference proteome</keyword>
<reference evidence="1 2" key="1">
    <citation type="submission" date="2016-08" db="EMBL/GenBank/DDBJ databases">
        <title>Analysis of Carbohydrate Active Enzymes in Thermogemmatispora T81 Reveals Carbohydrate Degradation Ability.</title>
        <authorList>
            <person name="Tomazini A."/>
            <person name="Lal S."/>
            <person name="Stott M."/>
            <person name="Henrissat B."/>
            <person name="Polikarpov I."/>
            <person name="Sparling R."/>
            <person name="Levin D.B."/>
        </authorList>
    </citation>
    <scope>NUCLEOTIDE SEQUENCE [LARGE SCALE GENOMIC DNA]</scope>
    <source>
        <strain evidence="1 2">T81</strain>
    </source>
</reference>
<organism evidence="1 2">
    <name type="scientific">Thermogemmatispora tikiterensis</name>
    <dbReference type="NCBI Taxonomy" id="1825093"/>
    <lineage>
        <taxon>Bacteria</taxon>
        <taxon>Bacillati</taxon>
        <taxon>Chloroflexota</taxon>
        <taxon>Ktedonobacteria</taxon>
        <taxon>Thermogemmatisporales</taxon>
        <taxon>Thermogemmatisporaceae</taxon>
        <taxon>Thermogemmatispora</taxon>
    </lineage>
</organism>
<name>A0A328VF01_9CHLR</name>
<evidence type="ECO:0000313" key="1">
    <source>
        <dbReference type="EMBL" id="RAQ93856.1"/>
    </source>
</evidence>
<evidence type="ECO:0000313" key="2">
    <source>
        <dbReference type="Proteomes" id="UP000248706"/>
    </source>
</evidence>
<sequence>MNAFEASRVPGGTWLLAHRADGLKAAAIARAEPDGPERALLILEDLTTAEVTRLCQLLDLPPLLSWRTASPEETRVFFSQETPPGHGAI</sequence>
<dbReference type="Proteomes" id="UP000248706">
    <property type="component" value="Unassembled WGS sequence"/>
</dbReference>
<accession>A0A328VF01</accession>
<proteinExistence type="predicted"/>
<dbReference type="AlphaFoldDB" id="A0A328VF01"/>
<gene>
    <name evidence="1" type="ORF">A4R35_23580</name>
</gene>
<protein>
    <submittedName>
        <fullName evidence="1">Uncharacterized protein</fullName>
    </submittedName>
</protein>
<dbReference type="RefSeq" id="WP_112434431.1">
    <property type="nucleotide sequence ID" value="NZ_MCIF01000003.1"/>
</dbReference>
<comment type="caution">
    <text evidence="1">The sequence shown here is derived from an EMBL/GenBank/DDBJ whole genome shotgun (WGS) entry which is preliminary data.</text>
</comment>
<dbReference type="OrthoDB" id="9836256at2"/>